<feature type="domain" description="Amino acid transporter transmembrane" evidence="6">
    <location>
        <begin position="49"/>
        <end position="109"/>
    </location>
</feature>
<dbReference type="InterPro" id="IPR013057">
    <property type="entry name" value="AA_transpt_TM"/>
</dbReference>
<dbReference type="GO" id="GO:0015180">
    <property type="term" value="F:L-alanine transmembrane transporter activity"/>
    <property type="evidence" value="ECO:0007669"/>
    <property type="project" value="TreeGrafter"/>
</dbReference>
<dbReference type="Proteomes" id="UP000424527">
    <property type="component" value="Unassembled WGS sequence"/>
</dbReference>
<sequence length="169" mass="18289">MMASSDVDIRGEASLFSDQNPSEMDALCPSPPGPSRPQRNYERIGERTGTSFCQTLIHLLKGNIGTGLLGLPLAVKNAGLVLGPISLLCMGVVAVHCMKVLVKCSHHLSANQATRPSIHGVSRPLPCSCREIQQLPPPAILKRIKQITSMNEELPRRASSLKKHSHRSV</sequence>
<comment type="caution">
    <text evidence="7">The sequence shown here is derived from an EMBL/GenBank/DDBJ whole genome shotgun (WGS) entry which is preliminary data.</text>
</comment>
<keyword evidence="4" id="KW-0472">Membrane</keyword>
<reference evidence="7 8" key="1">
    <citation type="submission" date="2019-07" db="EMBL/GenBank/DDBJ databases">
        <title>Chromosome genome assembly for large yellow croaker.</title>
        <authorList>
            <person name="Xiao S."/>
        </authorList>
    </citation>
    <scope>NUCLEOTIDE SEQUENCE [LARGE SCALE GENOMIC DNA]</scope>
    <source>
        <strain evidence="7">JMULYC20181020</strain>
        <tissue evidence="7">Muscle</tissue>
    </source>
</reference>
<evidence type="ECO:0000256" key="1">
    <source>
        <dbReference type="ARBA" id="ARBA00004141"/>
    </source>
</evidence>
<dbReference type="GO" id="GO:0015187">
    <property type="term" value="F:glycine transmembrane transporter activity"/>
    <property type="evidence" value="ECO:0007669"/>
    <property type="project" value="TreeGrafter"/>
</dbReference>
<evidence type="ECO:0000256" key="4">
    <source>
        <dbReference type="ARBA" id="ARBA00023136"/>
    </source>
</evidence>
<evidence type="ECO:0000256" key="3">
    <source>
        <dbReference type="ARBA" id="ARBA00022989"/>
    </source>
</evidence>
<dbReference type="GO" id="GO:0005280">
    <property type="term" value="F:amino acid:proton symporter activity"/>
    <property type="evidence" value="ECO:0007669"/>
    <property type="project" value="TreeGrafter"/>
</dbReference>
<organism evidence="7 8">
    <name type="scientific">Larimichthys crocea</name>
    <name type="common">Large yellow croaker</name>
    <name type="synonym">Pseudosciaena crocea</name>
    <dbReference type="NCBI Taxonomy" id="215358"/>
    <lineage>
        <taxon>Eukaryota</taxon>
        <taxon>Metazoa</taxon>
        <taxon>Chordata</taxon>
        <taxon>Craniata</taxon>
        <taxon>Vertebrata</taxon>
        <taxon>Euteleostomi</taxon>
        <taxon>Actinopterygii</taxon>
        <taxon>Neopterygii</taxon>
        <taxon>Teleostei</taxon>
        <taxon>Neoteleostei</taxon>
        <taxon>Acanthomorphata</taxon>
        <taxon>Eupercaria</taxon>
        <taxon>Sciaenidae</taxon>
        <taxon>Larimichthys</taxon>
    </lineage>
</organism>
<dbReference type="AlphaFoldDB" id="A0A6G0I483"/>
<evidence type="ECO:0000313" key="8">
    <source>
        <dbReference type="Proteomes" id="UP000424527"/>
    </source>
</evidence>
<accession>A0A6G0I483</accession>
<gene>
    <name evidence="7" type="ORF">D5F01_LYC16026</name>
</gene>
<name>A0A6G0I483_LARCR</name>
<feature type="region of interest" description="Disordered" evidence="5">
    <location>
        <begin position="19"/>
        <end position="41"/>
    </location>
</feature>
<dbReference type="PANTHER" id="PTHR22950:SF188">
    <property type="entry name" value="PROTON-COUPLED AMINO ACID TRANSPORTER 1"/>
    <property type="match status" value="1"/>
</dbReference>
<evidence type="ECO:0000256" key="5">
    <source>
        <dbReference type="SAM" id="MobiDB-lite"/>
    </source>
</evidence>
<dbReference type="Pfam" id="PF01490">
    <property type="entry name" value="Aa_trans"/>
    <property type="match status" value="1"/>
</dbReference>
<evidence type="ECO:0000313" key="7">
    <source>
        <dbReference type="EMBL" id="KAE8286338.1"/>
    </source>
</evidence>
<evidence type="ECO:0000259" key="6">
    <source>
        <dbReference type="Pfam" id="PF01490"/>
    </source>
</evidence>
<proteinExistence type="predicted"/>
<keyword evidence="2" id="KW-0812">Transmembrane</keyword>
<keyword evidence="3" id="KW-1133">Transmembrane helix</keyword>
<protein>
    <submittedName>
        <fullName evidence="7">Proton-coupled amino acid transporter 1</fullName>
    </submittedName>
</protein>
<dbReference type="GO" id="GO:0015193">
    <property type="term" value="F:L-proline transmembrane transporter activity"/>
    <property type="evidence" value="ECO:0007669"/>
    <property type="project" value="TreeGrafter"/>
</dbReference>
<evidence type="ECO:0000256" key="2">
    <source>
        <dbReference type="ARBA" id="ARBA00022692"/>
    </source>
</evidence>
<keyword evidence="8" id="KW-1185">Reference proteome</keyword>
<dbReference type="EMBL" id="REGW02000015">
    <property type="protein sequence ID" value="KAE8286338.1"/>
    <property type="molecule type" value="Genomic_DNA"/>
</dbReference>
<comment type="subcellular location">
    <subcellularLocation>
        <location evidence="1">Membrane</location>
        <topology evidence="1">Multi-pass membrane protein</topology>
    </subcellularLocation>
</comment>
<dbReference type="GO" id="GO:0005774">
    <property type="term" value="C:vacuolar membrane"/>
    <property type="evidence" value="ECO:0007669"/>
    <property type="project" value="TreeGrafter"/>
</dbReference>
<dbReference type="PANTHER" id="PTHR22950">
    <property type="entry name" value="AMINO ACID TRANSPORTER"/>
    <property type="match status" value="1"/>
</dbReference>